<organism evidence="3">
    <name type="scientific">Auxenochlorella protothecoides</name>
    <name type="common">Green microalga</name>
    <name type="synonym">Chlorella protothecoides</name>
    <dbReference type="NCBI Taxonomy" id="3075"/>
    <lineage>
        <taxon>Eukaryota</taxon>
        <taxon>Viridiplantae</taxon>
        <taxon>Chlorophyta</taxon>
        <taxon>core chlorophytes</taxon>
        <taxon>Trebouxiophyceae</taxon>
        <taxon>Chlorellales</taxon>
        <taxon>Chlorellaceae</taxon>
        <taxon>Auxenochlorella</taxon>
    </lineage>
</organism>
<protein>
    <submittedName>
        <fullName evidence="3">Uncharacterized protein</fullName>
    </submittedName>
</protein>
<dbReference type="EMBL" id="GDKF01008460">
    <property type="protein sequence ID" value="JAT70162.1"/>
    <property type="molecule type" value="Transcribed_RNA"/>
</dbReference>
<gene>
    <name evidence="3" type="ORF">g.40734</name>
</gene>
<name>A0A1D1ZT73_AUXPR</name>
<evidence type="ECO:0000256" key="1">
    <source>
        <dbReference type="SAM" id="Coils"/>
    </source>
</evidence>
<feature type="region of interest" description="Disordered" evidence="2">
    <location>
        <begin position="1"/>
        <end position="26"/>
    </location>
</feature>
<proteinExistence type="predicted"/>
<feature type="compositionally biased region" description="Polar residues" evidence="2">
    <location>
        <begin position="1"/>
        <end position="11"/>
    </location>
</feature>
<keyword evidence="1" id="KW-0175">Coiled coil</keyword>
<feature type="coiled-coil region" evidence="1">
    <location>
        <begin position="32"/>
        <end position="101"/>
    </location>
</feature>
<dbReference type="AlphaFoldDB" id="A0A1D1ZT73"/>
<evidence type="ECO:0000256" key="2">
    <source>
        <dbReference type="SAM" id="MobiDB-lite"/>
    </source>
</evidence>
<accession>A0A1D1ZT73</accession>
<reference evidence="3" key="1">
    <citation type="submission" date="2015-08" db="EMBL/GenBank/DDBJ databases">
        <authorList>
            <person name="Babu N.S."/>
            <person name="Beckwith C.J."/>
            <person name="Beseler K.G."/>
            <person name="Brison A."/>
            <person name="Carone J.V."/>
            <person name="Caskin T.P."/>
            <person name="Diamond M."/>
            <person name="Durham M.E."/>
            <person name="Foxe J.M."/>
            <person name="Go M."/>
            <person name="Henderson B.A."/>
            <person name="Jones I.B."/>
            <person name="McGettigan J.A."/>
            <person name="Micheletti S.J."/>
            <person name="Nasrallah M.E."/>
            <person name="Ortiz D."/>
            <person name="Piller C.R."/>
            <person name="Privatt S.R."/>
            <person name="Schneider S.L."/>
            <person name="Sharp S."/>
            <person name="Smith T.C."/>
            <person name="Stanton J.D."/>
            <person name="Ullery H.E."/>
            <person name="Wilson R.J."/>
            <person name="Serrano M.G."/>
            <person name="Buck G."/>
            <person name="Lee V."/>
            <person name="Wang Y."/>
            <person name="Carvalho R."/>
            <person name="Voegtly L."/>
            <person name="Shi R."/>
            <person name="Duckworth R."/>
            <person name="Johnson A."/>
            <person name="Loviza R."/>
            <person name="Walstead R."/>
            <person name="Shah Z."/>
            <person name="Kiflezghi M."/>
            <person name="Wade K."/>
            <person name="Ball S.L."/>
            <person name="Bradley K.W."/>
            <person name="Asai D.J."/>
            <person name="Bowman C.A."/>
            <person name="Russell D.A."/>
            <person name="Pope W.H."/>
            <person name="Jacobs-Sera D."/>
            <person name="Hendrix R.W."/>
            <person name="Hatfull G.F."/>
        </authorList>
    </citation>
    <scope>NUCLEOTIDE SEQUENCE</scope>
</reference>
<sequence>MASMYHTTSAAGSACQHAPSRDPMPQLRTSRADELHAMLRQYKTRYTCIEQEIGKIQAAQRAAMEENQQQKSRKEALDSAIRKAREEAVAVDADVAHAEQELATVKASMADLVIKGRGLKQAMDGVESASYHAREEFLAACQAMEQEIRSLHDSHPGYWLTS</sequence>
<evidence type="ECO:0000313" key="3">
    <source>
        <dbReference type="EMBL" id="JAT70162.1"/>
    </source>
</evidence>